<dbReference type="EMBL" id="KB644411">
    <property type="protein sequence ID" value="EPS28621.1"/>
    <property type="molecule type" value="Genomic_DNA"/>
</dbReference>
<dbReference type="HOGENOM" id="CLU_1759439_0_0_1"/>
<sequence length="148" mass="16629">MIIVGLTWDATEPEHNSMNATHDRPPLTVEMTSMGAMYMQKAWHGLPFLPPLFEFQMQRTDGCICNRTGLPCVTRGSSWNTPCWSIERMIHVDGDQSVYPGSLWDYSSDGQVTPVFFPSEADFQLSETNVRSGAGCSSTRRDRISVFD</sequence>
<proteinExistence type="predicted"/>
<dbReference type="AlphaFoldDB" id="S7ZIV5"/>
<protein>
    <submittedName>
        <fullName evidence="1">Uncharacterized protein</fullName>
    </submittedName>
</protein>
<evidence type="ECO:0000313" key="1">
    <source>
        <dbReference type="EMBL" id="EPS28621.1"/>
    </source>
</evidence>
<gene>
    <name evidence="1" type="ORF">PDE_03567</name>
</gene>
<keyword evidence="2" id="KW-1185">Reference proteome</keyword>
<name>S7ZIV5_PENO1</name>
<organism evidence="1 2">
    <name type="scientific">Penicillium oxalicum (strain 114-2 / CGMCC 5302)</name>
    <name type="common">Penicillium decumbens</name>
    <dbReference type="NCBI Taxonomy" id="933388"/>
    <lineage>
        <taxon>Eukaryota</taxon>
        <taxon>Fungi</taxon>
        <taxon>Dikarya</taxon>
        <taxon>Ascomycota</taxon>
        <taxon>Pezizomycotina</taxon>
        <taxon>Eurotiomycetes</taxon>
        <taxon>Eurotiomycetidae</taxon>
        <taxon>Eurotiales</taxon>
        <taxon>Aspergillaceae</taxon>
        <taxon>Penicillium</taxon>
    </lineage>
</organism>
<reference evidence="1 2" key="1">
    <citation type="journal article" date="2013" name="PLoS ONE">
        <title>Genomic and secretomic analyses reveal unique features of the lignocellulolytic enzyme system of Penicillium decumbens.</title>
        <authorList>
            <person name="Liu G."/>
            <person name="Zhang L."/>
            <person name="Wei X."/>
            <person name="Zou G."/>
            <person name="Qin Y."/>
            <person name="Ma L."/>
            <person name="Li J."/>
            <person name="Zheng H."/>
            <person name="Wang S."/>
            <person name="Wang C."/>
            <person name="Xun L."/>
            <person name="Zhao G.-P."/>
            <person name="Zhou Z."/>
            <person name="Qu Y."/>
        </authorList>
    </citation>
    <scope>NUCLEOTIDE SEQUENCE [LARGE SCALE GENOMIC DNA]</scope>
    <source>
        <strain evidence="2">114-2 / CGMCC 5302</strain>
    </source>
</reference>
<dbReference type="Proteomes" id="UP000019376">
    <property type="component" value="Unassembled WGS sequence"/>
</dbReference>
<evidence type="ECO:0000313" key="2">
    <source>
        <dbReference type="Proteomes" id="UP000019376"/>
    </source>
</evidence>
<accession>S7ZIV5</accession>